<dbReference type="Proteomes" id="UP001062846">
    <property type="component" value="Chromosome 5"/>
</dbReference>
<evidence type="ECO:0000313" key="2">
    <source>
        <dbReference type="Proteomes" id="UP001062846"/>
    </source>
</evidence>
<protein>
    <submittedName>
        <fullName evidence="1">Uncharacterized protein</fullName>
    </submittedName>
</protein>
<proteinExistence type="predicted"/>
<name>A0ACC0NJU3_RHOML</name>
<gene>
    <name evidence="1" type="ORF">RHMOL_Rhmol05G0023200</name>
</gene>
<keyword evidence="2" id="KW-1185">Reference proteome</keyword>
<reference evidence="1" key="1">
    <citation type="submission" date="2022-02" db="EMBL/GenBank/DDBJ databases">
        <title>Plant Genome Project.</title>
        <authorList>
            <person name="Zhang R.-G."/>
        </authorList>
    </citation>
    <scope>NUCLEOTIDE SEQUENCE</scope>
    <source>
        <strain evidence="1">AT1</strain>
    </source>
</reference>
<organism evidence="1 2">
    <name type="scientific">Rhododendron molle</name>
    <name type="common">Chinese azalea</name>
    <name type="synonym">Azalea mollis</name>
    <dbReference type="NCBI Taxonomy" id="49168"/>
    <lineage>
        <taxon>Eukaryota</taxon>
        <taxon>Viridiplantae</taxon>
        <taxon>Streptophyta</taxon>
        <taxon>Embryophyta</taxon>
        <taxon>Tracheophyta</taxon>
        <taxon>Spermatophyta</taxon>
        <taxon>Magnoliopsida</taxon>
        <taxon>eudicotyledons</taxon>
        <taxon>Gunneridae</taxon>
        <taxon>Pentapetalae</taxon>
        <taxon>asterids</taxon>
        <taxon>Ericales</taxon>
        <taxon>Ericaceae</taxon>
        <taxon>Ericoideae</taxon>
        <taxon>Rhodoreae</taxon>
        <taxon>Rhododendron</taxon>
    </lineage>
</organism>
<sequence>MVLCSGVCNTVLRTFEPLDCASDGLDLILTMIGSQLLIVQMRSKPSDTRFDGSDEGFTLFSSIFFVHIN</sequence>
<dbReference type="EMBL" id="CM046392">
    <property type="protein sequence ID" value="KAI8553526.1"/>
    <property type="molecule type" value="Genomic_DNA"/>
</dbReference>
<accession>A0ACC0NJU3</accession>
<evidence type="ECO:0000313" key="1">
    <source>
        <dbReference type="EMBL" id="KAI8553526.1"/>
    </source>
</evidence>
<comment type="caution">
    <text evidence="1">The sequence shown here is derived from an EMBL/GenBank/DDBJ whole genome shotgun (WGS) entry which is preliminary data.</text>
</comment>